<dbReference type="Pfam" id="PF18962">
    <property type="entry name" value="Por_Secre_tail"/>
    <property type="match status" value="1"/>
</dbReference>
<dbReference type="InterPro" id="IPR026444">
    <property type="entry name" value="Secre_tail"/>
</dbReference>
<keyword evidence="1" id="KW-0472">Membrane</keyword>
<keyword evidence="1" id="KW-0812">Transmembrane</keyword>
<keyword evidence="1" id="KW-1133">Transmembrane helix</keyword>
<sequence length="491" mass="56030">MSEAMRDRFGHILPCFLLTTVYSLLLYSYPPGWSDDIRVSLPGQDCSTPDIAIDSSCNIWIVWHVYHPPYPYPADIYYAKLDSCGNFLIPPTDLTQSPNIKSWFSRIAVDQRNRVHIIWREPGPHGYAVYYARLDEQGKIEIGPKMLIDAPTATFSWLRDEIEVDREGHLAIVWDGYTDDYRVFYSEADTGGNLSIDSVNVSPGLDASNQEIGVDTFQTMKNHIFFRSFLPPSIIYNIFYSRLDDQGNPEVLGRRVSHGDRKDLHPAAVTDGAGNVHCVYSRGLVEGSQLTSDPYYFKLDSMANYLIPETDLYPDPHLTGSPDITIDLKQRLHLIWDQTHNIVSRSWLTYTVLDTAAHFLIEPMTVVDTLHILKSSMPRIAVDKHNRVHLVWQDVTQSPIAVYYKYGDPFIDIEEKPKATISPPSFYPNPFNDVLRIHKKGRISVYDITGRFIADLTGKKTWQPIGLPSGVYILTIREDDKLKTLPVIYLR</sequence>
<accession>A0A660SMD8</accession>
<evidence type="ECO:0000313" key="4">
    <source>
        <dbReference type="Proteomes" id="UP000268469"/>
    </source>
</evidence>
<dbReference type="EMBL" id="QNBE01000016">
    <property type="protein sequence ID" value="RKX71130.1"/>
    <property type="molecule type" value="Genomic_DNA"/>
</dbReference>
<dbReference type="NCBIfam" id="TIGR04183">
    <property type="entry name" value="Por_Secre_tail"/>
    <property type="match status" value="1"/>
</dbReference>
<dbReference type="Proteomes" id="UP000268469">
    <property type="component" value="Unassembled WGS sequence"/>
</dbReference>
<gene>
    <name evidence="3" type="ORF">DRP53_02610</name>
</gene>
<evidence type="ECO:0000313" key="3">
    <source>
        <dbReference type="EMBL" id="RKX71130.1"/>
    </source>
</evidence>
<reference evidence="3 4" key="1">
    <citation type="submission" date="2018-06" db="EMBL/GenBank/DDBJ databases">
        <title>Extensive metabolic versatility and redundancy in microbially diverse, dynamic hydrothermal sediments.</title>
        <authorList>
            <person name="Dombrowski N."/>
            <person name="Teske A."/>
            <person name="Baker B.J."/>
        </authorList>
    </citation>
    <scope>NUCLEOTIDE SEQUENCE [LARGE SCALE GENOMIC DNA]</scope>
    <source>
        <strain evidence="3">B36_G15</strain>
    </source>
</reference>
<protein>
    <recommendedName>
        <fullName evidence="2">Secretion system C-terminal sorting domain-containing protein</fullName>
    </recommendedName>
</protein>
<evidence type="ECO:0000256" key="1">
    <source>
        <dbReference type="SAM" id="Phobius"/>
    </source>
</evidence>
<proteinExistence type="predicted"/>
<comment type="caution">
    <text evidence="3">The sequence shown here is derived from an EMBL/GenBank/DDBJ whole genome shotgun (WGS) entry which is preliminary data.</text>
</comment>
<feature type="transmembrane region" description="Helical" evidence="1">
    <location>
        <begin position="12"/>
        <end position="29"/>
    </location>
</feature>
<evidence type="ECO:0000259" key="2">
    <source>
        <dbReference type="Pfam" id="PF18962"/>
    </source>
</evidence>
<dbReference type="AlphaFoldDB" id="A0A660SMD8"/>
<organism evidence="3 4">
    <name type="scientific">candidate division WOR-3 bacterium</name>
    <dbReference type="NCBI Taxonomy" id="2052148"/>
    <lineage>
        <taxon>Bacteria</taxon>
        <taxon>Bacteria division WOR-3</taxon>
    </lineage>
</organism>
<name>A0A660SMD8_UNCW3</name>
<feature type="domain" description="Secretion system C-terminal sorting" evidence="2">
    <location>
        <begin position="427"/>
        <end position="481"/>
    </location>
</feature>